<dbReference type="PRINTS" id="PR01179">
    <property type="entry name" value="ODADCRBXLASE"/>
</dbReference>
<feature type="domain" description="Orn/DAP/Arg decarboxylase 2 N-terminal" evidence="6">
    <location>
        <begin position="25"/>
        <end position="274"/>
    </location>
</feature>
<dbReference type="OrthoDB" id="9802241at2"/>
<proteinExistence type="predicted"/>
<dbReference type="Gene3D" id="3.20.20.10">
    <property type="entry name" value="Alanine racemase"/>
    <property type="match status" value="1"/>
</dbReference>
<dbReference type="Gene3D" id="2.40.37.10">
    <property type="entry name" value="Lyase, Ornithine Decarboxylase, Chain A, domain 1"/>
    <property type="match status" value="1"/>
</dbReference>
<sequence>MDDRQIINIAHKYKTPLYLFDGDRLEETYFNMKKVLPDAFEFFYSVKANPSYGICRILQKCSSGIEVASAGELHLALEAGFDNKKILFTGPGKTYSELEFAVDSKILAINAESYKEIMLIDDIAKAKNKIVDVGLRIHPNFKIESKNPAISMMGTGTQFGVDIDEIPEILKYIKSSKNLNLVCFHVYAGSQIFQPDTTLAYFEQTINIFKELIEKNDLHIKVLDFGGGFGVSYDGKNKPYDFEYFGAEINKLYHKYEDFFQGKKLVFESGRLLLAESGVFLTEVQYRKVLHDKVFLITDGGMNHNSLSTFREKKIRGNFLMKILDNRNEEETVTVAGPLCTPEDILGRNVTLNKADRGDILCIKNTGAYGSSFSPLGFLGHPAPCEVLIYKNNEYYLKKHGVFKNILNGQEIIEL</sequence>
<dbReference type="STRING" id="394503.Ccel_3255"/>
<keyword evidence="3 5" id="KW-0663">Pyridoxal phosphate</keyword>
<evidence type="ECO:0000256" key="5">
    <source>
        <dbReference type="PIRSR" id="PIRSR600183-50"/>
    </source>
</evidence>
<evidence type="ECO:0000256" key="4">
    <source>
        <dbReference type="ARBA" id="ARBA00023239"/>
    </source>
</evidence>
<dbReference type="Proteomes" id="UP000001349">
    <property type="component" value="Chromosome"/>
</dbReference>
<keyword evidence="4" id="KW-0456">Lyase</keyword>
<evidence type="ECO:0000313" key="7">
    <source>
        <dbReference type="EMBL" id="ACL77544.1"/>
    </source>
</evidence>
<dbReference type="SUPFAM" id="SSF50621">
    <property type="entry name" value="Alanine racemase C-terminal domain-like"/>
    <property type="match status" value="1"/>
</dbReference>
<feature type="active site" description="Proton donor" evidence="5">
    <location>
        <position position="340"/>
    </location>
</feature>
<dbReference type="GO" id="GO:0008836">
    <property type="term" value="F:diaminopimelate decarboxylase activity"/>
    <property type="evidence" value="ECO:0007669"/>
    <property type="project" value="TreeGrafter"/>
</dbReference>
<organism evidence="7 8">
    <name type="scientific">Ruminiclostridium cellulolyticum (strain ATCC 35319 / DSM 5812 / JCM 6584 / H10)</name>
    <name type="common">Clostridium cellulolyticum</name>
    <dbReference type="NCBI Taxonomy" id="394503"/>
    <lineage>
        <taxon>Bacteria</taxon>
        <taxon>Bacillati</taxon>
        <taxon>Bacillota</taxon>
        <taxon>Clostridia</taxon>
        <taxon>Eubacteriales</taxon>
        <taxon>Oscillospiraceae</taxon>
        <taxon>Ruminiclostridium</taxon>
    </lineage>
</organism>
<dbReference type="InterPro" id="IPR029066">
    <property type="entry name" value="PLP-binding_barrel"/>
</dbReference>
<dbReference type="CDD" id="cd06839">
    <property type="entry name" value="PLPDE_III_Btrk_like"/>
    <property type="match status" value="1"/>
</dbReference>
<dbReference type="RefSeq" id="WP_015926602.1">
    <property type="nucleotide sequence ID" value="NC_011898.1"/>
</dbReference>
<dbReference type="InterPro" id="IPR009006">
    <property type="entry name" value="Ala_racemase/Decarboxylase_C"/>
</dbReference>
<evidence type="ECO:0000259" key="6">
    <source>
        <dbReference type="Pfam" id="PF02784"/>
    </source>
</evidence>
<comment type="cofactor">
    <cofactor evidence="1 5">
        <name>pyridoxal 5'-phosphate</name>
        <dbReference type="ChEBI" id="CHEBI:597326"/>
    </cofactor>
</comment>
<dbReference type="InterPro" id="IPR000183">
    <property type="entry name" value="Orn/DAP/Arg_de-COase"/>
</dbReference>
<dbReference type="FunFam" id="3.20.20.10:FF:000003">
    <property type="entry name" value="Diaminopimelate decarboxylase"/>
    <property type="match status" value="1"/>
</dbReference>
<evidence type="ECO:0000256" key="3">
    <source>
        <dbReference type="ARBA" id="ARBA00022898"/>
    </source>
</evidence>
<feature type="modified residue" description="N6-(pyridoxal phosphate)lysine" evidence="5">
    <location>
        <position position="47"/>
    </location>
</feature>
<dbReference type="AlphaFoldDB" id="B8I0Y8"/>
<evidence type="ECO:0000256" key="2">
    <source>
        <dbReference type="ARBA" id="ARBA00022793"/>
    </source>
</evidence>
<evidence type="ECO:0000256" key="1">
    <source>
        <dbReference type="ARBA" id="ARBA00001933"/>
    </source>
</evidence>
<dbReference type="EMBL" id="CP001348">
    <property type="protein sequence ID" value="ACL77544.1"/>
    <property type="molecule type" value="Genomic_DNA"/>
</dbReference>
<keyword evidence="8" id="KW-1185">Reference proteome</keyword>
<reference evidence="7 8" key="1">
    <citation type="submission" date="2009-01" db="EMBL/GenBank/DDBJ databases">
        <title>Complete sequence of Clostridium cellulolyticum H10.</title>
        <authorList>
            <consortium name="US DOE Joint Genome Institute"/>
            <person name="Lucas S."/>
            <person name="Copeland A."/>
            <person name="Lapidus A."/>
            <person name="Glavina del Rio T."/>
            <person name="Dalin E."/>
            <person name="Tice H."/>
            <person name="Bruce D."/>
            <person name="Goodwin L."/>
            <person name="Pitluck S."/>
            <person name="Chertkov O."/>
            <person name="Saunders E."/>
            <person name="Brettin T."/>
            <person name="Detter J.C."/>
            <person name="Han C."/>
            <person name="Larimer F."/>
            <person name="Land M."/>
            <person name="Hauser L."/>
            <person name="Kyrpides N."/>
            <person name="Ivanova N."/>
            <person name="Zhou J."/>
            <person name="Richardson P."/>
        </authorList>
    </citation>
    <scope>NUCLEOTIDE SEQUENCE [LARGE SCALE GENOMIC DNA]</scope>
    <source>
        <strain evidence="8">ATCC 35319 / DSM 5812 / JCM 6584 / H10</strain>
    </source>
</reference>
<name>B8I0Y8_RUMCH</name>
<accession>B8I0Y8</accession>
<protein>
    <submittedName>
        <fullName evidence="7">Orn/DAP/Arg decarboxylase 2</fullName>
    </submittedName>
</protein>
<dbReference type="PANTHER" id="PTHR43727:SF2">
    <property type="entry name" value="GROUP IV DECARBOXYLASE"/>
    <property type="match status" value="1"/>
</dbReference>
<dbReference type="PANTHER" id="PTHR43727">
    <property type="entry name" value="DIAMINOPIMELATE DECARBOXYLASE"/>
    <property type="match status" value="1"/>
</dbReference>
<gene>
    <name evidence="7" type="ordered locus">Ccel_3255</name>
</gene>
<dbReference type="KEGG" id="cce:Ccel_3255"/>
<dbReference type="SUPFAM" id="SSF51419">
    <property type="entry name" value="PLP-binding barrel"/>
    <property type="match status" value="1"/>
</dbReference>
<dbReference type="GO" id="GO:0009089">
    <property type="term" value="P:lysine biosynthetic process via diaminopimelate"/>
    <property type="evidence" value="ECO:0007669"/>
    <property type="project" value="TreeGrafter"/>
</dbReference>
<dbReference type="eggNOG" id="COG0019">
    <property type="taxonomic scope" value="Bacteria"/>
</dbReference>
<dbReference type="HOGENOM" id="CLU_026444_0_3_9"/>
<keyword evidence="2" id="KW-0210">Decarboxylase</keyword>
<dbReference type="Pfam" id="PF02784">
    <property type="entry name" value="Orn_Arg_deC_N"/>
    <property type="match status" value="1"/>
</dbReference>
<dbReference type="InterPro" id="IPR022644">
    <property type="entry name" value="De-COase2_N"/>
</dbReference>
<evidence type="ECO:0000313" key="8">
    <source>
        <dbReference type="Proteomes" id="UP000001349"/>
    </source>
</evidence>